<keyword evidence="1" id="KW-0808">Transferase</keyword>
<dbReference type="InterPro" id="IPR008593">
    <property type="entry name" value="Dam_MeTrfase"/>
</dbReference>
<name>A0AAU8AUL2_9CAUD</name>
<accession>A0AAU8AUL2</accession>
<sequence length="159" mass="17996">MNTSFQRTESSDEWYSPNYIVTALGTFDLDPCTPSKEFYTAKECFTKEDDGLAKPWFGRVWLNPPYSRRLIAPFIKKMAQHGNGVALIFNRMDIALWHDVIFPTATAMLILKGRLKFYRPDGSRGDSAGCGSVLVAWGWDNSMALRNCGLDGKFIKLNK</sequence>
<organism evidence="1">
    <name type="scientific">Dulem virus 40</name>
    <dbReference type="NCBI Taxonomy" id="3145758"/>
    <lineage>
        <taxon>Viruses</taxon>
        <taxon>Duplodnaviria</taxon>
        <taxon>Heunggongvirae</taxon>
        <taxon>Uroviricota</taxon>
        <taxon>Caudoviricetes</taxon>
    </lineage>
</organism>
<dbReference type="GO" id="GO:0003677">
    <property type="term" value="F:DNA binding"/>
    <property type="evidence" value="ECO:0007669"/>
    <property type="project" value="InterPro"/>
</dbReference>
<dbReference type="GO" id="GO:0032259">
    <property type="term" value="P:methylation"/>
    <property type="evidence" value="ECO:0007669"/>
    <property type="project" value="UniProtKB-KW"/>
</dbReference>
<keyword evidence="1" id="KW-0489">Methyltransferase</keyword>
<dbReference type="EMBL" id="PP511379">
    <property type="protein sequence ID" value="XCD03593.1"/>
    <property type="molecule type" value="Genomic_DNA"/>
</dbReference>
<evidence type="ECO:0000313" key="1">
    <source>
        <dbReference type="EMBL" id="XCD03593.1"/>
    </source>
</evidence>
<dbReference type="Pfam" id="PF05869">
    <property type="entry name" value="Dam"/>
    <property type="match status" value="1"/>
</dbReference>
<proteinExistence type="predicted"/>
<protein>
    <submittedName>
        <fullName evidence="1">DNA N 6 adenine methyltransferase</fullName>
    </submittedName>
</protein>
<reference evidence="1" key="1">
    <citation type="submission" date="2024-03" db="EMBL/GenBank/DDBJ databases">
        <title>Diverse circular DNA viruses in blood, oral, and fecal samples of captive lemurs.</title>
        <authorList>
            <person name="Paietta E.N."/>
            <person name="Kraberger S."/>
            <person name="Lund M.C."/>
            <person name="Custer J.M."/>
            <person name="Vargas K.M."/>
            <person name="Ehmke E.E."/>
            <person name="Yoder A.D."/>
            <person name="Varsani A."/>
        </authorList>
    </citation>
    <scope>NUCLEOTIDE SEQUENCE</scope>
    <source>
        <strain evidence="1">Duke_21_1</strain>
    </source>
</reference>
<dbReference type="GO" id="GO:0009307">
    <property type="term" value="P:DNA restriction-modification system"/>
    <property type="evidence" value="ECO:0007669"/>
    <property type="project" value="InterPro"/>
</dbReference>
<dbReference type="GO" id="GO:0009007">
    <property type="term" value="F:site-specific DNA-methyltransferase (adenine-specific) activity"/>
    <property type="evidence" value="ECO:0007669"/>
    <property type="project" value="InterPro"/>
</dbReference>